<protein>
    <recommendedName>
        <fullName evidence="2">E3 UFM1-protein ligase 1-like N-terminal domain-containing protein</fullName>
    </recommendedName>
</protein>
<dbReference type="STRING" id="1202772.A0A1V9YSZ8"/>
<dbReference type="Pfam" id="PF09743">
    <property type="entry name" value="E3_UFM1_ligase"/>
    <property type="match status" value="1"/>
</dbReference>
<dbReference type="AlphaFoldDB" id="A0A1V9YSZ8"/>
<reference evidence="3 4" key="1">
    <citation type="journal article" date="2014" name="Genome Biol. Evol.">
        <title>The secreted proteins of Achlya hypogyna and Thraustotheca clavata identify the ancestral oomycete secretome and reveal gene acquisitions by horizontal gene transfer.</title>
        <authorList>
            <person name="Misner I."/>
            <person name="Blouin N."/>
            <person name="Leonard G."/>
            <person name="Richards T.A."/>
            <person name="Lane C.E."/>
        </authorList>
    </citation>
    <scope>NUCLEOTIDE SEQUENCE [LARGE SCALE GENOMIC DNA]</scope>
    <source>
        <strain evidence="3 4">ATCC 48635</strain>
    </source>
</reference>
<dbReference type="EMBL" id="JNBR01001051">
    <property type="protein sequence ID" value="OQR88856.1"/>
    <property type="molecule type" value="Genomic_DNA"/>
</dbReference>
<feature type="domain" description="E3 UFM1-protein ligase 1-like N-terminal" evidence="2">
    <location>
        <begin position="3"/>
        <end position="274"/>
    </location>
</feature>
<dbReference type="Proteomes" id="UP000243579">
    <property type="component" value="Unassembled WGS sequence"/>
</dbReference>
<evidence type="ECO:0000313" key="4">
    <source>
        <dbReference type="Proteomes" id="UP000243579"/>
    </source>
</evidence>
<dbReference type="GO" id="GO:0005789">
    <property type="term" value="C:endoplasmic reticulum membrane"/>
    <property type="evidence" value="ECO:0007669"/>
    <property type="project" value="TreeGrafter"/>
</dbReference>
<dbReference type="GO" id="GO:0032434">
    <property type="term" value="P:regulation of proteasomal ubiquitin-dependent protein catabolic process"/>
    <property type="evidence" value="ECO:0007669"/>
    <property type="project" value="TreeGrafter"/>
</dbReference>
<comment type="caution">
    <text evidence="3">The sequence shown here is derived from an EMBL/GenBank/DDBJ whole genome shotgun (WGS) entry which is preliminary data.</text>
</comment>
<dbReference type="InterPro" id="IPR056579">
    <property type="entry name" value="Ufl1_N"/>
</dbReference>
<dbReference type="GO" id="GO:0034976">
    <property type="term" value="P:response to endoplasmic reticulum stress"/>
    <property type="evidence" value="ECO:0007669"/>
    <property type="project" value="TreeGrafter"/>
</dbReference>
<sequence length="718" mass="76714">MDEIRALQRQLAAIQEAPDSLKLSERNVIDLVTKLQRLGKIDLIYTLNAKAMLTPAHLQQEISDQLLMHMGRVSLADLSAATNVDLSYIERACDELAAVSSGSHRVTVLGAEVLTEWYLDGIMEDANEILQEHGYVTMGDLAQQYGFAVDFMESVVAARLGPIIRAHARGNMLYTEAYVARQVAQIRGIFSAITRPTTLPEIVAAMGLDERLMTETVADLIATEALRGTLRGREYVPHAFLDAQRAAADGFFASNGYLFHSQAAQLHLPRPFEFLKRSFPDAIALSDAVVSGALLAQLDAAVDAACLEASWVDGRTVLPPALTDRSVAELLALCTAMRPQKPPPVVVVARVYAASRAFLGLVHDKFAEHAATQAAIAAFDAVQRKTQAKPSTTTEGKSAGTKSSKSKAMRQITETSIAPSAAAMADLVGDWFDDCADDEAFVDGVVAELRPQGVYDAALAKALSAIHRGGSTTKQELDALFEDRFDGLYVRLLCFQKGATKLATLAPASSVPVEDHALETTALALCNLVLSYVKAAHEVDLRGVAALTTEDDEGTVVANLEAANLSLLEKHTTFAPEIAAMWALAVGPDRSLSGFVTHLGVLAVALNMPLRKCDRKKERADLAAFKSAVLRRFQDAPNDPRVLVALATQALVLAATGLAVSLPSSDALPSVFPAIAAALKSSGHSEHLATLEDALASEDPLSAEVVDDLYAVASKGMQ</sequence>
<feature type="compositionally biased region" description="Low complexity" evidence="1">
    <location>
        <begin position="391"/>
        <end position="403"/>
    </location>
</feature>
<dbReference type="PANTHER" id="PTHR31057">
    <property type="entry name" value="E3 UFM1-PROTEIN LIGASE 1"/>
    <property type="match status" value="1"/>
</dbReference>
<name>A0A1V9YSZ8_ACHHY</name>
<keyword evidence="4" id="KW-1185">Reference proteome</keyword>
<proteinExistence type="predicted"/>
<dbReference type="GO" id="GO:0061666">
    <property type="term" value="F:UFM1 ligase activity"/>
    <property type="evidence" value="ECO:0007669"/>
    <property type="project" value="InterPro"/>
</dbReference>
<dbReference type="GO" id="GO:1990592">
    <property type="term" value="P:protein K69-linked ufmylation"/>
    <property type="evidence" value="ECO:0007669"/>
    <property type="project" value="TreeGrafter"/>
</dbReference>
<gene>
    <name evidence="3" type="ORF">ACHHYP_06593</name>
</gene>
<dbReference type="OrthoDB" id="10258297at2759"/>
<accession>A0A1V9YSZ8</accession>
<evidence type="ECO:0000259" key="2">
    <source>
        <dbReference type="Pfam" id="PF09743"/>
    </source>
</evidence>
<dbReference type="InterPro" id="IPR018611">
    <property type="entry name" value="Ufl1"/>
</dbReference>
<dbReference type="PANTHER" id="PTHR31057:SF0">
    <property type="entry name" value="E3 UFM1-PROTEIN LIGASE 1"/>
    <property type="match status" value="1"/>
</dbReference>
<organism evidence="3 4">
    <name type="scientific">Achlya hypogyna</name>
    <name type="common">Oomycete</name>
    <name type="synonym">Protoachlya hypogyna</name>
    <dbReference type="NCBI Taxonomy" id="1202772"/>
    <lineage>
        <taxon>Eukaryota</taxon>
        <taxon>Sar</taxon>
        <taxon>Stramenopiles</taxon>
        <taxon>Oomycota</taxon>
        <taxon>Saprolegniomycetes</taxon>
        <taxon>Saprolegniales</taxon>
        <taxon>Achlyaceae</taxon>
        <taxon>Achlya</taxon>
    </lineage>
</organism>
<feature type="region of interest" description="Disordered" evidence="1">
    <location>
        <begin position="387"/>
        <end position="409"/>
    </location>
</feature>
<evidence type="ECO:0000256" key="1">
    <source>
        <dbReference type="SAM" id="MobiDB-lite"/>
    </source>
</evidence>
<evidence type="ECO:0000313" key="3">
    <source>
        <dbReference type="EMBL" id="OQR88856.1"/>
    </source>
</evidence>